<feature type="repeat" description="TPR" evidence="3">
    <location>
        <begin position="851"/>
        <end position="884"/>
    </location>
</feature>
<dbReference type="InterPro" id="IPR011990">
    <property type="entry name" value="TPR-like_helical_dom_sf"/>
</dbReference>
<dbReference type="Pfam" id="PF01661">
    <property type="entry name" value="Macro"/>
    <property type="match status" value="1"/>
</dbReference>
<dbReference type="Pfam" id="PF13181">
    <property type="entry name" value="TPR_8"/>
    <property type="match status" value="2"/>
</dbReference>
<dbReference type="CDD" id="cd16383">
    <property type="entry name" value="GUN4"/>
    <property type="match status" value="1"/>
</dbReference>
<keyword evidence="2 3" id="KW-0802">TPR repeat</keyword>
<dbReference type="Pfam" id="PF13432">
    <property type="entry name" value="TPR_16"/>
    <property type="match status" value="3"/>
</dbReference>
<dbReference type="InterPro" id="IPR027417">
    <property type="entry name" value="P-loop_NTPase"/>
</dbReference>
<dbReference type="SUPFAM" id="SSF52540">
    <property type="entry name" value="P-loop containing nucleoside triphosphate hydrolases"/>
    <property type="match status" value="1"/>
</dbReference>
<dbReference type="InterPro" id="IPR019734">
    <property type="entry name" value="TPR_rpt"/>
</dbReference>
<dbReference type="PANTHER" id="PTHR44943:SF4">
    <property type="entry name" value="TPR REPEAT-CONTAINING PROTEIN MJ0798"/>
    <property type="match status" value="1"/>
</dbReference>
<name>A0A2W4VUN9_9CYAN</name>
<dbReference type="NCBIfam" id="NF047558">
    <property type="entry name" value="TPR_END_plus"/>
    <property type="match status" value="2"/>
</dbReference>
<dbReference type="Gene3D" id="3.40.220.10">
    <property type="entry name" value="Leucine Aminopeptidase, subunit E, domain 1"/>
    <property type="match status" value="1"/>
</dbReference>
<feature type="repeat" description="TPR" evidence="3">
    <location>
        <begin position="783"/>
        <end position="816"/>
    </location>
</feature>
<comment type="caution">
    <text evidence="5">The sequence shown here is derived from an EMBL/GenBank/DDBJ whole genome shotgun (WGS) entry which is preliminary data.</text>
</comment>
<dbReference type="SMART" id="SM00028">
    <property type="entry name" value="TPR"/>
    <property type="match status" value="11"/>
</dbReference>
<dbReference type="Pfam" id="PF13424">
    <property type="entry name" value="TPR_12"/>
    <property type="match status" value="1"/>
</dbReference>
<evidence type="ECO:0000313" key="6">
    <source>
        <dbReference type="Proteomes" id="UP000249467"/>
    </source>
</evidence>
<organism evidence="5 6">
    <name type="scientific">Pseudanabaena frigida</name>
    <dbReference type="NCBI Taxonomy" id="945775"/>
    <lineage>
        <taxon>Bacteria</taxon>
        <taxon>Bacillati</taxon>
        <taxon>Cyanobacteriota</taxon>
        <taxon>Cyanophyceae</taxon>
        <taxon>Pseudanabaenales</taxon>
        <taxon>Pseudanabaenaceae</taxon>
        <taxon>Pseudanabaena</taxon>
    </lineage>
</organism>
<feature type="repeat" description="TPR" evidence="3">
    <location>
        <begin position="647"/>
        <end position="680"/>
    </location>
</feature>
<sequence length="1283" mass="147323">MTSPNYSYQVGGCLPASASTYVRRQADEDLYEGIKAGEFCYVLNSRQMGKSSLRVQTMKRLQAEGFACVEIDMTSIGSQNLTADQWYASIVRNLVSGFRLGEQINLRTWWRDRDLISSVQRFSEFIAEVLLEFISQRIVIFIDEIDSVLSLPFNADDFFASIRAFYNSRADRPDFYRLTFVLLGVATPSDLIKSKHISTPFNIGRAIELQGFEIDEAQPLADGLAEKAANPRAVVRQILYWTKGQPFLTQKICRLILTSEEYIKPNTEAKFVKKLVWGSIIENWESQDIPEHLRTIRDRLLWRSDRTSQLLGLYRNILMKQAVMFDGNSQDQMDLRLSGLVINYQNRLISHNVIYQKIFNIEWIDSVLANLCPYSKKMNIWLTSSKQDDSLLLYGEELQVALEWTKDKSLSGNDFQFLTTSLRRVRPFKFEEELSANSEEILAHISLESSKLLSELQTQIELGIKQDNTKEMFDIWFDQGAALQKENKFEEAVAAYENALNSISKYEAWFNKGLSLWKLGRYEESIASYDKAIEIKPDDFVSWNNRGIALGELGRFEEEIDSYNKALEIQPDFSDSFYGKACAYTSIGEAEKAIDNLERAIQLNSLEFLDLARKDKDLDSLRSNPRFQELITDLPTILNDKTQDNDPDKFYKQGVSLRDIGRYEEAIVSFDIALRIKPDFYDAWYKRGSTLRNLGKYEEALDSYDQALKIKPYKGVVWFQRGHVLLKLDKYEEAISSFDRATLNNPDSDEAWYKRGFALGKLGRYEEEIESYDKALKINPYKYNAWYNRGIALRELGRYEESIMSYDKALEIKRDDCELLNNRGVALVHSGRYVEAIASYEKVLEIQPEHSRALYNKACAYALQGEIEPALENLQKAIELNQSEYCDLAKNDEDFDLIRADSRFQELIYAIIINETNFLSAPDPDINSLRNIDCNRLQDLLSSGKWQEANSETNLLILKLTNREKERFLRADDIKKIPQIDLLTIDRLWLNYSNERFGFSLQQRIWNDCHASLDIINGAYDFGSKVGWCVNNLWLHWKDMHYSLNAPEGHLPTLLLRERTKRIFLKHFFSHIEDCLQLFSYIEDGLQLYLVNIVSTNIEGKFVGQFPVKDKLVRIYQGDITNLEVDVIVSSDTNNLSMLGGIARRIRKVGGEEILHEARNLAPVLPGQIAVTRAGKLNAKKIFHASVSTKASFEQVICTCINRSDQNSFSSIALPLLGTGGAGFPLDLAWQITLKEVVKLLSHQTQTLKEVVLVIYEKEVVKSLDVVGTIEKANREGWTSLLS</sequence>
<dbReference type="SUPFAM" id="SSF140869">
    <property type="entry name" value="GUN4-like"/>
    <property type="match status" value="1"/>
</dbReference>
<dbReference type="PROSITE" id="PS50293">
    <property type="entry name" value="TPR_REGION"/>
    <property type="match status" value="4"/>
</dbReference>
<dbReference type="SMART" id="SM00506">
    <property type="entry name" value="A1pp"/>
    <property type="match status" value="1"/>
</dbReference>
<evidence type="ECO:0000256" key="3">
    <source>
        <dbReference type="PROSITE-ProRule" id="PRU00339"/>
    </source>
</evidence>
<dbReference type="EMBL" id="QBML01000045">
    <property type="protein sequence ID" value="PZO36076.1"/>
    <property type="molecule type" value="Genomic_DNA"/>
</dbReference>
<dbReference type="Gene3D" id="3.40.50.300">
    <property type="entry name" value="P-loop containing nucleotide triphosphate hydrolases"/>
    <property type="match status" value="1"/>
</dbReference>
<evidence type="ECO:0000313" key="5">
    <source>
        <dbReference type="EMBL" id="PZO36076.1"/>
    </source>
</evidence>
<reference evidence="5 6" key="1">
    <citation type="submission" date="2018-04" db="EMBL/GenBank/DDBJ databases">
        <authorList>
            <person name="Go L.Y."/>
            <person name="Mitchell J.A."/>
        </authorList>
    </citation>
    <scope>NUCLEOTIDE SEQUENCE [LARGE SCALE GENOMIC DNA]</scope>
    <source>
        <strain evidence="5">ULC066bin1</strain>
    </source>
</reference>
<dbReference type="Pfam" id="PF14516">
    <property type="entry name" value="AAA_35"/>
    <property type="match status" value="1"/>
</dbReference>
<proteinExistence type="predicted"/>
<dbReference type="SUPFAM" id="SSF52949">
    <property type="entry name" value="Macro domain-like"/>
    <property type="match status" value="1"/>
</dbReference>
<dbReference type="Gene3D" id="1.25.40.620">
    <property type="match status" value="1"/>
</dbReference>
<dbReference type="SUPFAM" id="SSF48439">
    <property type="entry name" value="Protein prenylyltransferase"/>
    <property type="match status" value="1"/>
</dbReference>
<evidence type="ECO:0000259" key="4">
    <source>
        <dbReference type="PROSITE" id="PS51154"/>
    </source>
</evidence>
<keyword evidence="1" id="KW-0677">Repeat</keyword>
<dbReference type="Pfam" id="PF05419">
    <property type="entry name" value="GUN4"/>
    <property type="match status" value="1"/>
</dbReference>
<feature type="repeat" description="TPR" evidence="3">
    <location>
        <begin position="681"/>
        <end position="714"/>
    </location>
</feature>
<dbReference type="Gene3D" id="1.25.40.10">
    <property type="entry name" value="Tetratricopeptide repeat domain"/>
    <property type="match status" value="5"/>
</dbReference>
<dbReference type="InterPro" id="IPR008629">
    <property type="entry name" value="GUN4-like"/>
</dbReference>
<dbReference type="InterPro" id="IPR043472">
    <property type="entry name" value="Macro_dom-like"/>
</dbReference>
<accession>A0A2W4VUN9</accession>
<protein>
    <recommendedName>
        <fullName evidence="4">Macro domain-containing protein</fullName>
    </recommendedName>
</protein>
<dbReference type="Gene3D" id="1.10.10.1770">
    <property type="entry name" value="Gun4-like"/>
    <property type="match status" value="1"/>
</dbReference>
<dbReference type="InterPro" id="IPR051685">
    <property type="entry name" value="Ycf3/AcsC/BcsC/TPR_MFPF"/>
</dbReference>
<feature type="domain" description="Macro" evidence="4">
    <location>
        <begin position="1100"/>
        <end position="1272"/>
    </location>
</feature>
<dbReference type="PROSITE" id="PS50005">
    <property type="entry name" value="TPR"/>
    <property type="match status" value="10"/>
</dbReference>
<dbReference type="Pfam" id="PF00515">
    <property type="entry name" value="TPR_1"/>
    <property type="match status" value="1"/>
</dbReference>
<dbReference type="Proteomes" id="UP000249467">
    <property type="component" value="Unassembled WGS sequence"/>
</dbReference>
<dbReference type="PROSITE" id="PS51154">
    <property type="entry name" value="MACRO"/>
    <property type="match status" value="1"/>
</dbReference>
<dbReference type="PANTHER" id="PTHR44943">
    <property type="entry name" value="CELLULOSE SYNTHASE OPERON PROTEIN C"/>
    <property type="match status" value="1"/>
</dbReference>
<evidence type="ECO:0000256" key="1">
    <source>
        <dbReference type="ARBA" id="ARBA00022737"/>
    </source>
</evidence>
<feature type="repeat" description="TPR" evidence="3">
    <location>
        <begin position="749"/>
        <end position="782"/>
    </location>
</feature>
<feature type="repeat" description="TPR" evidence="3">
    <location>
        <begin position="715"/>
        <end position="748"/>
    </location>
</feature>
<feature type="repeat" description="TPR" evidence="3">
    <location>
        <begin position="540"/>
        <end position="573"/>
    </location>
</feature>
<dbReference type="SUPFAM" id="SSF48452">
    <property type="entry name" value="TPR-like"/>
    <property type="match status" value="1"/>
</dbReference>
<feature type="repeat" description="TPR" evidence="3">
    <location>
        <begin position="506"/>
        <end position="539"/>
    </location>
</feature>
<dbReference type="InterPro" id="IPR037215">
    <property type="entry name" value="GUN4-like_sf"/>
</dbReference>
<dbReference type="InterPro" id="IPR002589">
    <property type="entry name" value="Macro_dom"/>
</dbReference>
<gene>
    <name evidence="5" type="ORF">DCF19_22480</name>
</gene>
<feature type="repeat" description="TPR" evidence="3">
    <location>
        <begin position="817"/>
        <end position="850"/>
    </location>
</feature>
<feature type="repeat" description="TPR" evidence="3">
    <location>
        <begin position="574"/>
        <end position="607"/>
    </location>
</feature>
<evidence type="ECO:0000256" key="2">
    <source>
        <dbReference type="ARBA" id="ARBA00022803"/>
    </source>
</evidence>
<reference evidence="5 6" key="2">
    <citation type="submission" date="2018-06" db="EMBL/GenBank/DDBJ databases">
        <title>Metagenomic assembly of (sub)arctic Cyanobacteria and their associated microbiome from non-axenic cultures.</title>
        <authorList>
            <person name="Baurain D."/>
        </authorList>
    </citation>
    <scope>NUCLEOTIDE SEQUENCE [LARGE SCALE GENOMIC DNA]</scope>
    <source>
        <strain evidence="5">ULC066bin1</strain>
    </source>
</reference>